<accession>A0A940NPZ3</accession>
<feature type="transmembrane region" description="Helical" evidence="10">
    <location>
        <begin position="46"/>
        <end position="67"/>
    </location>
</feature>
<dbReference type="InterPro" id="IPR003594">
    <property type="entry name" value="HATPase_dom"/>
</dbReference>
<dbReference type="Proteomes" id="UP000682134">
    <property type="component" value="Unassembled WGS sequence"/>
</dbReference>
<keyword evidence="7 12" id="KW-0418">Kinase</keyword>
<dbReference type="SMART" id="SM00387">
    <property type="entry name" value="HATPase_c"/>
    <property type="match status" value="1"/>
</dbReference>
<organism evidence="12 13">
    <name type="scientific">Gottfriedia endophytica</name>
    <dbReference type="NCBI Taxonomy" id="2820819"/>
    <lineage>
        <taxon>Bacteria</taxon>
        <taxon>Bacillati</taxon>
        <taxon>Bacillota</taxon>
        <taxon>Bacilli</taxon>
        <taxon>Bacillales</taxon>
        <taxon>Bacillaceae</taxon>
        <taxon>Gottfriedia</taxon>
    </lineage>
</organism>
<evidence type="ECO:0000256" key="10">
    <source>
        <dbReference type="SAM" id="Phobius"/>
    </source>
</evidence>
<evidence type="ECO:0000256" key="9">
    <source>
        <dbReference type="ARBA" id="ARBA00023012"/>
    </source>
</evidence>
<evidence type="ECO:0000313" key="12">
    <source>
        <dbReference type="EMBL" id="MBP0725423.1"/>
    </source>
</evidence>
<dbReference type="InterPro" id="IPR036097">
    <property type="entry name" value="HisK_dim/P_sf"/>
</dbReference>
<dbReference type="InterPro" id="IPR005467">
    <property type="entry name" value="His_kinase_dom"/>
</dbReference>
<dbReference type="Pfam" id="PF02518">
    <property type="entry name" value="HATPase_c"/>
    <property type="match status" value="1"/>
</dbReference>
<dbReference type="PANTHER" id="PTHR42878:SF7">
    <property type="entry name" value="SENSOR HISTIDINE KINASE GLRK"/>
    <property type="match status" value="1"/>
</dbReference>
<dbReference type="PROSITE" id="PS50109">
    <property type="entry name" value="HIS_KIN"/>
    <property type="match status" value="1"/>
</dbReference>
<dbReference type="GO" id="GO:0030295">
    <property type="term" value="F:protein kinase activator activity"/>
    <property type="evidence" value="ECO:0007669"/>
    <property type="project" value="TreeGrafter"/>
</dbReference>
<keyword evidence="10" id="KW-0812">Transmembrane</keyword>
<comment type="caution">
    <text evidence="12">The sequence shown here is derived from an EMBL/GenBank/DDBJ whole genome shotgun (WGS) entry which is preliminary data.</text>
</comment>
<dbReference type="PANTHER" id="PTHR42878">
    <property type="entry name" value="TWO-COMPONENT HISTIDINE KINASE"/>
    <property type="match status" value="1"/>
</dbReference>
<evidence type="ECO:0000256" key="3">
    <source>
        <dbReference type="ARBA" id="ARBA00012438"/>
    </source>
</evidence>
<sequence>MNFTLRIVLQLLLAFVGLFAFVQAILIVTLRYLWPQGETNTQSIGLFVFILCSVLFLLTLFLIGWYLGKPIYFMMIWIRRLAGGNYELPPRWDKIHSRKSGALTIPYAVYKELFEHLRMLAGTLKKNENDLQKSEQAKQEWIRGISHDLKTPLTYISGYSTMLINKEYRWSKTEEMEFLAIIQQKAVHLQELVQDLNETIQGQIPLKKEKEDLVELVRRAVADVGSAPWATGHQFTMEPAPHAILGLYDSKLLTRATRNLLVNAVVHNPGGTEIKVCVSLLNNQTAEIRIEDNGIGFNEAIVKDDAAASSQHSGLGLSIAKQLVAAHGGDLVITSKRDEGTSLSIKLPLAQS</sequence>
<keyword evidence="8" id="KW-0067">ATP-binding</keyword>
<dbReference type="InterPro" id="IPR050351">
    <property type="entry name" value="BphY/WalK/GraS-like"/>
</dbReference>
<dbReference type="EMBL" id="JAGIYQ010000005">
    <property type="protein sequence ID" value="MBP0725423.1"/>
    <property type="molecule type" value="Genomic_DNA"/>
</dbReference>
<dbReference type="GO" id="GO:0000155">
    <property type="term" value="F:phosphorelay sensor kinase activity"/>
    <property type="evidence" value="ECO:0007669"/>
    <property type="project" value="InterPro"/>
</dbReference>
<name>A0A940NPZ3_9BACI</name>
<dbReference type="SMART" id="SM00388">
    <property type="entry name" value="HisKA"/>
    <property type="match status" value="1"/>
</dbReference>
<dbReference type="Gene3D" id="3.30.565.10">
    <property type="entry name" value="Histidine kinase-like ATPase, C-terminal domain"/>
    <property type="match status" value="1"/>
</dbReference>
<comment type="subcellular location">
    <subcellularLocation>
        <location evidence="2">Membrane</location>
    </subcellularLocation>
</comment>
<evidence type="ECO:0000256" key="6">
    <source>
        <dbReference type="ARBA" id="ARBA00022741"/>
    </source>
</evidence>
<dbReference type="SUPFAM" id="SSF47384">
    <property type="entry name" value="Homodimeric domain of signal transducing histidine kinase"/>
    <property type="match status" value="1"/>
</dbReference>
<comment type="catalytic activity">
    <reaction evidence="1">
        <text>ATP + protein L-histidine = ADP + protein N-phospho-L-histidine.</text>
        <dbReference type="EC" id="2.7.13.3"/>
    </reaction>
</comment>
<protein>
    <recommendedName>
        <fullName evidence="3">histidine kinase</fullName>
        <ecNumber evidence="3">2.7.13.3</ecNumber>
    </recommendedName>
</protein>
<evidence type="ECO:0000256" key="7">
    <source>
        <dbReference type="ARBA" id="ARBA00022777"/>
    </source>
</evidence>
<dbReference type="Gene3D" id="1.10.287.130">
    <property type="match status" value="1"/>
</dbReference>
<evidence type="ECO:0000259" key="11">
    <source>
        <dbReference type="PROSITE" id="PS50109"/>
    </source>
</evidence>
<keyword evidence="4" id="KW-0597">Phosphoprotein</keyword>
<keyword evidence="6" id="KW-0547">Nucleotide-binding</keyword>
<proteinExistence type="predicted"/>
<evidence type="ECO:0000313" key="13">
    <source>
        <dbReference type="Proteomes" id="UP000682134"/>
    </source>
</evidence>
<gene>
    <name evidence="12" type="ORF">J5Y03_09505</name>
</gene>
<dbReference type="SUPFAM" id="SSF55874">
    <property type="entry name" value="ATPase domain of HSP90 chaperone/DNA topoisomerase II/histidine kinase"/>
    <property type="match status" value="1"/>
</dbReference>
<dbReference type="InterPro" id="IPR036890">
    <property type="entry name" value="HATPase_C_sf"/>
</dbReference>
<keyword evidence="5" id="KW-0808">Transferase</keyword>
<keyword evidence="9" id="KW-0902">Two-component regulatory system</keyword>
<dbReference type="CDD" id="cd00075">
    <property type="entry name" value="HATPase"/>
    <property type="match status" value="1"/>
</dbReference>
<evidence type="ECO:0000256" key="5">
    <source>
        <dbReference type="ARBA" id="ARBA00022679"/>
    </source>
</evidence>
<dbReference type="Pfam" id="PF00512">
    <property type="entry name" value="HisKA"/>
    <property type="match status" value="1"/>
</dbReference>
<evidence type="ECO:0000256" key="2">
    <source>
        <dbReference type="ARBA" id="ARBA00004370"/>
    </source>
</evidence>
<dbReference type="GO" id="GO:0000156">
    <property type="term" value="F:phosphorelay response regulator activity"/>
    <property type="evidence" value="ECO:0007669"/>
    <property type="project" value="TreeGrafter"/>
</dbReference>
<reference evidence="12" key="1">
    <citation type="submission" date="2021-04" db="EMBL/GenBank/DDBJ databases">
        <title>Genome seq and assembly of Bacillus sp.</title>
        <authorList>
            <person name="Chhetri G."/>
        </authorList>
    </citation>
    <scope>NUCLEOTIDE SEQUENCE</scope>
    <source>
        <strain evidence="12">RG28</strain>
    </source>
</reference>
<evidence type="ECO:0000256" key="1">
    <source>
        <dbReference type="ARBA" id="ARBA00000085"/>
    </source>
</evidence>
<dbReference type="GO" id="GO:0005524">
    <property type="term" value="F:ATP binding"/>
    <property type="evidence" value="ECO:0007669"/>
    <property type="project" value="UniProtKB-KW"/>
</dbReference>
<dbReference type="InterPro" id="IPR004358">
    <property type="entry name" value="Sig_transdc_His_kin-like_C"/>
</dbReference>
<dbReference type="CDD" id="cd00082">
    <property type="entry name" value="HisKA"/>
    <property type="match status" value="1"/>
</dbReference>
<dbReference type="AlphaFoldDB" id="A0A940NPZ3"/>
<keyword evidence="13" id="KW-1185">Reference proteome</keyword>
<dbReference type="PRINTS" id="PR00344">
    <property type="entry name" value="BCTRLSENSOR"/>
</dbReference>
<evidence type="ECO:0000256" key="4">
    <source>
        <dbReference type="ARBA" id="ARBA00022553"/>
    </source>
</evidence>
<dbReference type="RefSeq" id="WP_209404962.1">
    <property type="nucleotide sequence ID" value="NZ_JAGIYQ010000005.1"/>
</dbReference>
<dbReference type="EC" id="2.7.13.3" evidence="3"/>
<dbReference type="GO" id="GO:0007234">
    <property type="term" value="P:osmosensory signaling via phosphorelay pathway"/>
    <property type="evidence" value="ECO:0007669"/>
    <property type="project" value="TreeGrafter"/>
</dbReference>
<keyword evidence="10" id="KW-1133">Transmembrane helix</keyword>
<feature type="transmembrane region" description="Helical" evidence="10">
    <location>
        <begin position="12"/>
        <end position="34"/>
    </location>
</feature>
<keyword evidence="10" id="KW-0472">Membrane</keyword>
<dbReference type="InterPro" id="IPR003661">
    <property type="entry name" value="HisK_dim/P_dom"/>
</dbReference>
<evidence type="ECO:0000256" key="8">
    <source>
        <dbReference type="ARBA" id="ARBA00022840"/>
    </source>
</evidence>
<feature type="domain" description="Histidine kinase" evidence="11">
    <location>
        <begin position="144"/>
        <end position="351"/>
    </location>
</feature>